<proteinExistence type="predicted"/>
<dbReference type="EMBL" id="FONG01000001">
    <property type="protein sequence ID" value="SFE11153.1"/>
    <property type="molecule type" value="Genomic_DNA"/>
</dbReference>
<evidence type="ECO:0000256" key="2">
    <source>
        <dbReference type="ARBA" id="ARBA00022692"/>
    </source>
</evidence>
<dbReference type="STRING" id="380248.SAMN05216251_101552"/>
<reference evidence="8 9" key="1">
    <citation type="submission" date="2016-10" db="EMBL/GenBank/DDBJ databases">
        <authorList>
            <person name="de Groot N.N."/>
        </authorList>
    </citation>
    <scope>NUCLEOTIDE SEQUENCE [LARGE SCALE GENOMIC DNA]</scope>
    <source>
        <strain evidence="8 9">CGMCC 4.3510</strain>
    </source>
</reference>
<dbReference type="PRINTS" id="PR01036">
    <property type="entry name" value="TCRTETB"/>
</dbReference>
<evidence type="ECO:0000313" key="9">
    <source>
        <dbReference type="Proteomes" id="UP000199323"/>
    </source>
</evidence>
<keyword evidence="2 6" id="KW-0812">Transmembrane</keyword>
<evidence type="ECO:0000313" key="8">
    <source>
        <dbReference type="EMBL" id="SFE11153.1"/>
    </source>
</evidence>
<feature type="transmembrane region" description="Helical" evidence="6">
    <location>
        <begin position="242"/>
        <end position="261"/>
    </location>
</feature>
<feature type="transmembrane region" description="Helical" evidence="6">
    <location>
        <begin position="290"/>
        <end position="313"/>
    </location>
</feature>
<keyword evidence="4 6" id="KW-0472">Membrane</keyword>
<evidence type="ECO:0000256" key="3">
    <source>
        <dbReference type="ARBA" id="ARBA00022989"/>
    </source>
</evidence>
<gene>
    <name evidence="8" type="ORF">SAMN05216251_101552</name>
</gene>
<feature type="transmembrane region" description="Helical" evidence="6">
    <location>
        <begin position="319"/>
        <end position="340"/>
    </location>
</feature>
<evidence type="ECO:0000256" key="6">
    <source>
        <dbReference type="SAM" id="Phobius"/>
    </source>
</evidence>
<feature type="transmembrane region" description="Helical" evidence="6">
    <location>
        <begin position="150"/>
        <end position="168"/>
    </location>
</feature>
<dbReference type="InterPro" id="IPR020846">
    <property type="entry name" value="MFS_dom"/>
</dbReference>
<dbReference type="Gene3D" id="1.20.1720.10">
    <property type="entry name" value="Multidrug resistance protein D"/>
    <property type="match status" value="1"/>
</dbReference>
<feature type="transmembrane region" description="Helical" evidence="6">
    <location>
        <begin position="92"/>
        <end position="111"/>
    </location>
</feature>
<feature type="transmembrane region" description="Helical" evidence="6">
    <location>
        <begin position="352"/>
        <end position="370"/>
    </location>
</feature>
<evidence type="ECO:0000256" key="1">
    <source>
        <dbReference type="ARBA" id="ARBA00004651"/>
    </source>
</evidence>
<dbReference type="Proteomes" id="UP000199323">
    <property type="component" value="Unassembled WGS sequence"/>
</dbReference>
<protein>
    <submittedName>
        <fullName evidence="8">Drug resistance transporter, EmrB/QacA subfamily</fullName>
    </submittedName>
</protein>
<feature type="transmembrane region" description="Helical" evidence="6">
    <location>
        <begin position="24"/>
        <end position="48"/>
    </location>
</feature>
<comment type="subcellular location">
    <subcellularLocation>
        <location evidence="1">Cell membrane</location>
        <topology evidence="1">Multi-pass membrane protein</topology>
    </subcellularLocation>
</comment>
<dbReference type="AlphaFoldDB" id="A0A1I1XZC8"/>
<dbReference type="GO" id="GO:0022857">
    <property type="term" value="F:transmembrane transporter activity"/>
    <property type="evidence" value="ECO:0007669"/>
    <property type="project" value="InterPro"/>
</dbReference>
<dbReference type="PANTHER" id="PTHR42718:SF39">
    <property type="entry name" value="ACTINORHODIN TRANSPORTER-RELATED"/>
    <property type="match status" value="1"/>
</dbReference>
<sequence>MASATTTVTPPARRGGPPAAERSGLGLLVLLAATFMTSLDIFIVNVAIPAVQSDLDASTAAIQWVVAGFGLAVATGLITAGRLGDIFGRRRMFAVGLALFTVTSAACGLAPTSGSLVAARVLQGLSAALMSPQVLSILQTAYAGKAQARAFSMYGLTMGIGAVFGQLIGGLLIKADVFGLGWRACFLINLPVGLLALALVPRALAESRAPRRPRLDLVGVVLSTAAVVALVLPLIQGRTAGWPLWTWLCLAASAAVFTVFFRHQDRLGRRGGDPVLNMELFRQRGFGPGALAQFLFWSGQGSFFLILALYLQAGRGLDALHSGTVFLAIGGGYLLTSTTAHRLAARLGSRTVPAGALTMAAGLGLLWAAAHRSGSTGSLWELVPGLVVDGVGMGMVIAPLTHDALATVPAGLVGSASGVVATIQQISGALGIAVIGIIFYGAVGDGAHGGYPHAFGLGLAFLLGLELALAALTIGLRRTRSAH</sequence>
<dbReference type="GO" id="GO:0005886">
    <property type="term" value="C:plasma membrane"/>
    <property type="evidence" value="ECO:0007669"/>
    <property type="project" value="UniProtKB-SubCell"/>
</dbReference>
<feature type="transmembrane region" description="Helical" evidence="6">
    <location>
        <begin position="217"/>
        <end position="236"/>
    </location>
</feature>
<dbReference type="PROSITE" id="PS50850">
    <property type="entry name" value="MFS"/>
    <property type="match status" value="1"/>
</dbReference>
<name>A0A1I1XZC8_9ACTN</name>
<dbReference type="OrthoDB" id="783189at2"/>
<dbReference type="SUPFAM" id="SSF103473">
    <property type="entry name" value="MFS general substrate transporter"/>
    <property type="match status" value="1"/>
</dbReference>
<dbReference type="InterPro" id="IPR036259">
    <property type="entry name" value="MFS_trans_sf"/>
</dbReference>
<evidence type="ECO:0000259" key="7">
    <source>
        <dbReference type="PROSITE" id="PS50850"/>
    </source>
</evidence>
<dbReference type="InterPro" id="IPR011701">
    <property type="entry name" value="MFS"/>
</dbReference>
<keyword evidence="3 6" id="KW-1133">Transmembrane helix</keyword>
<feature type="domain" description="Major facilitator superfamily (MFS) profile" evidence="7">
    <location>
        <begin position="26"/>
        <end position="483"/>
    </location>
</feature>
<dbReference type="Pfam" id="PF07690">
    <property type="entry name" value="MFS_1"/>
    <property type="match status" value="1"/>
</dbReference>
<dbReference type="GO" id="GO:0046677">
    <property type="term" value="P:response to antibiotic"/>
    <property type="evidence" value="ECO:0007669"/>
    <property type="project" value="UniProtKB-KW"/>
</dbReference>
<dbReference type="Gene3D" id="1.20.1250.20">
    <property type="entry name" value="MFS general substrate transporter like domains"/>
    <property type="match status" value="1"/>
</dbReference>
<organism evidence="8 9">
    <name type="scientific">Actinacidiphila alni</name>
    <dbReference type="NCBI Taxonomy" id="380248"/>
    <lineage>
        <taxon>Bacteria</taxon>
        <taxon>Bacillati</taxon>
        <taxon>Actinomycetota</taxon>
        <taxon>Actinomycetes</taxon>
        <taxon>Kitasatosporales</taxon>
        <taxon>Streptomycetaceae</taxon>
        <taxon>Actinacidiphila</taxon>
    </lineage>
</organism>
<evidence type="ECO:0000256" key="4">
    <source>
        <dbReference type="ARBA" id="ARBA00023136"/>
    </source>
</evidence>
<feature type="transmembrane region" description="Helical" evidence="6">
    <location>
        <begin position="454"/>
        <end position="476"/>
    </location>
</feature>
<feature type="transmembrane region" description="Helical" evidence="6">
    <location>
        <begin position="412"/>
        <end position="442"/>
    </location>
</feature>
<accession>A0A1I1XZC8</accession>
<feature type="transmembrane region" description="Helical" evidence="6">
    <location>
        <begin position="60"/>
        <end position="80"/>
    </location>
</feature>
<evidence type="ECO:0000256" key="5">
    <source>
        <dbReference type="ARBA" id="ARBA00023251"/>
    </source>
</evidence>
<feature type="transmembrane region" description="Helical" evidence="6">
    <location>
        <begin position="117"/>
        <end position="138"/>
    </location>
</feature>
<dbReference type="RefSeq" id="WP_093711655.1">
    <property type="nucleotide sequence ID" value="NZ_FONG01000001.1"/>
</dbReference>
<dbReference type="CDD" id="cd17321">
    <property type="entry name" value="MFS_MMR_MDR_like"/>
    <property type="match status" value="1"/>
</dbReference>
<keyword evidence="5" id="KW-0046">Antibiotic resistance</keyword>
<dbReference type="PANTHER" id="PTHR42718">
    <property type="entry name" value="MAJOR FACILITATOR SUPERFAMILY MULTIDRUG TRANSPORTER MFSC"/>
    <property type="match status" value="1"/>
</dbReference>
<keyword evidence="9" id="KW-1185">Reference proteome</keyword>
<feature type="transmembrane region" description="Helical" evidence="6">
    <location>
        <begin position="180"/>
        <end position="205"/>
    </location>
</feature>